<dbReference type="RefSeq" id="WP_026746587.1">
    <property type="nucleotide sequence ID" value="NZ_AP019823.1"/>
</dbReference>
<dbReference type="GO" id="GO:0005524">
    <property type="term" value="F:ATP binding"/>
    <property type="evidence" value="ECO:0007669"/>
    <property type="project" value="InterPro"/>
</dbReference>
<evidence type="ECO:0000313" key="4">
    <source>
        <dbReference type="Proteomes" id="UP000321892"/>
    </source>
</evidence>
<dbReference type="AlphaFoldDB" id="A0A510JG70"/>
<dbReference type="OrthoDB" id="9809324at2"/>
<name>A0A510JG70_9FUSO</name>
<dbReference type="PANTHER" id="PTHR40396">
    <property type="entry name" value="ATPASE-LIKE PROTEIN"/>
    <property type="match status" value="1"/>
</dbReference>
<feature type="coiled-coil region" evidence="1">
    <location>
        <begin position="246"/>
        <end position="273"/>
    </location>
</feature>
<dbReference type="EMBL" id="AP019823">
    <property type="protein sequence ID" value="BBM38260.1"/>
    <property type="molecule type" value="Genomic_DNA"/>
</dbReference>
<evidence type="ECO:0000256" key="1">
    <source>
        <dbReference type="SAM" id="Coils"/>
    </source>
</evidence>
<accession>A0A510JG70</accession>
<dbReference type="InterPro" id="IPR027417">
    <property type="entry name" value="P-loop_NTPase"/>
</dbReference>
<organism evidence="3 4">
    <name type="scientific">Leptotrichia hofstadii</name>
    <dbReference type="NCBI Taxonomy" id="157688"/>
    <lineage>
        <taxon>Bacteria</taxon>
        <taxon>Fusobacteriati</taxon>
        <taxon>Fusobacteriota</taxon>
        <taxon>Fusobacteriia</taxon>
        <taxon>Fusobacteriales</taxon>
        <taxon>Leptotrichiaceae</taxon>
        <taxon>Leptotrichia</taxon>
    </lineage>
</organism>
<dbReference type="InterPro" id="IPR003959">
    <property type="entry name" value="ATPase_AAA_core"/>
</dbReference>
<proteinExistence type="predicted"/>
<dbReference type="GO" id="GO:0016887">
    <property type="term" value="F:ATP hydrolysis activity"/>
    <property type="evidence" value="ECO:0007669"/>
    <property type="project" value="InterPro"/>
</dbReference>
<dbReference type="Pfam" id="PF13304">
    <property type="entry name" value="AAA_21"/>
    <property type="match status" value="1"/>
</dbReference>
<evidence type="ECO:0000259" key="2">
    <source>
        <dbReference type="Pfam" id="PF13304"/>
    </source>
</evidence>
<protein>
    <recommendedName>
        <fullName evidence="2">ATPase AAA-type core domain-containing protein</fullName>
    </recommendedName>
</protein>
<keyword evidence="1" id="KW-0175">Coiled coil</keyword>
<dbReference type="SUPFAM" id="SSF52540">
    <property type="entry name" value="P-loop containing nucleoside triphosphate hydrolases"/>
    <property type="match status" value="1"/>
</dbReference>
<keyword evidence="4" id="KW-1185">Reference proteome</keyword>
<evidence type="ECO:0000313" key="3">
    <source>
        <dbReference type="EMBL" id="BBM38260.1"/>
    </source>
</evidence>
<feature type="domain" description="ATPase AAA-type core" evidence="2">
    <location>
        <begin position="42"/>
        <end position="377"/>
    </location>
</feature>
<sequence>MEFYLLEFRLNGIKNIEKTIEISFYKQDIRNFNRENYNVKGIFGRNGIGKTAVIKGIEILRNIVLDSDYLILKSSLLNEIISKKLKECYLSAEFLVVDKNNKKHIFEHSISLKIENGKIIITKEIINKKKLDRKEILKTLIIENGKINKEKSNYFKNLDEIEKLSMNLLDRKSIIKLVIDDVEKNIEKYETNELKSEKFGVIYLYVMYSKINVFTHLEDSHYKMIYINFKNQNWLDKIYIDYVNQEAKKRNILSKTKEEIENLNKNLKRKERFLKLFNPELKKIEFEKKDFDENYYEIEYVFNYKDYKINFEYESMGMKSLFRLFDVLDTVNNGGIVFVDEIDMSIHDLYLNRLIEFFAENGKGQFTFTAHNTSILDTLKKYKNSIDFMTEYQEIKPWIKNGNYSPRKQYLEGMLPNMPYNIEYYDFFEIFNTFEEEN</sequence>
<dbReference type="KEGG" id="lhf:JCM16775_0968"/>
<gene>
    <name evidence="3" type="ORF">JCM16775_0968</name>
</gene>
<reference evidence="3 4" key="1">
    <citation type="submission" date="2019-07" db="EMBL/GenBank/DDBJ databases">
        <title>Complete Genome Sequence of Leptotrichia hofstadii Strain JCM16775.</title>
        <authorList>
            <person name="Watanabe S."/>
            <person name="Cui L."/>
        </authorList>
    </citation>
    <scope>NUCLEOTIDE SEQUENCE [LARGE SCALE GENOMIC DNA]</scope>
    <source>
        <strain evidence="3 4">JCM16775</strain>
    </source>
</reference>
<dbReference type="Gene3D" id="3.40.50.300">
    <property type="entry name" value="P-loop containing nucleotide triphosphate hydrolases"/>
    <property type="match status" value="1"/>
</dbReference>
<dbReference type="Proteomes" id="UP000321892">
    <property type="component" value="Chromosome"/>
</dbReference>
<dbReference type="PANTHER" id="PTHR40396:SF1">
    <property type="entry name" value="ATPASE AAA-TYPE CORE DOMAIN-CONTAINING PROTEIN"/>
    <property type="match status" value="1"/>
</dbReference>